<evidence type="ECO:0000259" key="9">
    <source>
        <dbReference type="PROSITE" id="PS50059"/>
    </source>
</evidence>
<dbReference type="SMART" id="SM00028">
    <property type="entry name" value="TPR"/>
    <property type="match status" value="3"/>
</dbReference>
<dbReference type="GeneID" id="20524860"/>
<dbReference type="FunFam" id="3.10.50.40:FF:000006">
    <property type="entry name" value="Peptidyl-prolyl cis-trans isomerase"/>
    <property type="match status" value="1"/>
</dbReference>
<dbReference type="InterPro" id="IPR046357">
    <property type="entry name" value="PPIase_dom_sf"/>
</dbReference>
<evidence type="ECO:0000256" key="3">
    <source>
        <dbReference type="ARBA" id="ARBA00022737"/>
    </source>
</evidence>
<dbReference type="SUPFAM" id="SSF54534">
    <property type="entry name" value="FKBP-like"/>
    <property type="match status" value="1"/>
</dbReference>
<sequence>MWIFRCLLHYFSRIIPRVPDFWIVLASGRSARRPGLRQDVPRQMPTFLAARSASGDVVDVHYTGRLTNGTVFDSSVTRGKPFQFTIGSRMVITAWEEGIPTMRIGEKAILLCAPEVAYGAQGSPPTIPPNSVLEFEVELIAVKSNRSLTADGLVTREEWIHRTPVGRHVNLATGADEKEAAIVNPPGTEVAVRFRVVDPEDGRVLYDGSDLARPIRFCLDVDGAGVPLSEDAALDVTPLLAGDGALLPAAAVPPVFHVAAARLRLKDTIRVSAPWQYAFGPGGSDALNIIPCLPSSDWNGRVWYDITLENVVRSEVLLPALQPKRDATPVARKRVLVASAETTRPLQGAVCQLTLLANGVLPADAAPPSDQDLLDAAATVAGAAPVVTAWADQLPGATVTATLGDPANPELLDLLLASMVAGETASALGNATILYPGCGEEATHSPATAGSQAFLCVSLVSFDQPAPHWDLEPAQKLQQADTLRQQGNTLFRAKQPRRAARTYNLAADCLKEELEVDYTNPARPKHNPDLWQDIRQAQISIGSNLATAEFQLGHFRQALAASQKVLALDPNHVKALYRVASCHFSLKDYPTALESVDRALAKADGCGFSPTDVANFQNLRKSIRAAIKAEEDKTRATYKRMLGF</sequence>
<dbReference type="Pfam" id="PF13432">
    <property type="entry name" value="TPR_16"/>
    <property type="match status" value="1"/>
</dbReference>
<dbReference type="PROSITE" id="PS50005">
    <property type="entry name" value="TPR"/>
    <property type="match status" value="1"/>
</dbReference>
<evidence type="ECO:0000313" key="10">
    <source>
        <dbReference type="EMBL" id="KCV72543.1"/>
    </source>
</evidence>
<keyword evidence="5 7" id="KW-0697">Rotamase</keyword>
<dbReference type="InterPro" id="IPR019734">
    <property type="entry name" value="TPR_rpt"/>
</dbReference>
<gene>
    <name evidence="10" type="ORF">H696_00135</name>
</gene>
<dbReference type="RefSeq" id="XP_009492244.1">
    <property type="nucleotide sequence ID" value="XM_009493969.1"/>
</dbReference>
<dbReference type="GO" id="GO:0003755">
    <property type="term" value="F:peptidyl-prolyl cis-trans isomerase activity"/>
    <property type="evidence" value="ECO:0007669"/>
    <property type="project" value="UniProtKB-KW"/>
</dbReference>
<dbReference type="PANTHER" id="PTHR46512">
    <property type="entry name" value="PEPTIDYLPROLYL ISOMERASE"/>
    <property type="match status" value="1"/>
</dbReference>
<comment type="catalytic activity">
    <reaction evidence="1 7">
        <text>[protein]-peptidylproline (omega=180) = [protein]-peptidylproline (omega=0)</text>
        <dbReference type="Rhea" id="RHEA:16237"/>
        <dbReference type="Rhea" id="RHEA-COMP:10747"/>
        <dbReference type="Rhea" id="RHEA-COMP:10748"/>
        <dbReference type="ChEBI" id="CHEBI:83833"/>
        <dbReference type="ChEBI" id="CHEBI:83834"/>
        <dbReference type="EC" id="5.2.1.8"/>
    </reaction>
</comment>
<dbReference type="SUPFAM" id="SSF48452">
    <property type="entry name" value="TPR-like"/>
    <property type="match status" value="1"/>
</dbReference>
<dbReference type="OrthoDB" id="1902587at2759"/>
<keyword evidence="4 8" id="KW-0802">TPR repeat</keyword>
<dbReference type="EC" id="5.2.1.8" evidence="2 7"/>
<keyword evidence="3" id="KW-0677">Repeat</keyword>
<proteinExistence type="predicted"/>
<dbReference type="Gene3D" id="3.10.50.40">
    <property type="match status" value="1"/>
</dbReference>
<evidence type="ECO:0000256" key="5">
    <source>
        <dbReference type="ARBA" id="ARBA00023110"/>
    </source>
</evidence>
<dbReference type="InterPro" id="IPR011990">
    <property type="entry name" value="TPR-like_helical_dom_sf"/>
</dbReference>
<evidence type="ECO:0000256" key="8">
    <source>
        <dbReference type="PROSITE-ProRule" id="PRU00339"/>
    </source>
</evidence>
<accession>A0A058ZF30</accession>
<evidence type="ECO:0000256" key="4">
    <source>
        <dbReference type="ARBA" id="ARBA00022803"/>
    </source>
</evidence>
<evidence type="ECO:0000256" key="2">
    <source>
        <dbReference type="ARBA" id="ARBA00013194"/>
    </source>
</evidence>
<evidence type="ECO:0000256" key="6">
    <source>
        <dbReference type="ARBA" id="ARBA00023235"/>
    </source>
</evidence>
<feature type="repeat" description="TPR" evidence="8">
    <location>
        <begin position="539"/>
        <end position="572"/>
    </location>
</feature>
<keyword evidence="6 7" id="KW-0413">Isomerase</keyword>
<dbReference type="eggNOG" id="KOG0543">
    <property type="taxonomic scope" value="Eukaryota"/>
</dbReference>
<protein>
    <recommendedName>
        <fullName evidence="2 7">peptidylprolyl isomerase</fullName>
        <ecNumber evidence="2 7">5.2.1.8</ecNumber>
    </recommendedName>
</protein>
<dbReference type="Proteomes" id="UP000030693">
    <property type="component" value="Unassembled WGS sequence"/>
</dbReference>
<reference evidence="10" key="1">
    <citation type="submission" date="2013-04" db="EMBL/GenBank/DDBJ databases">
        <title>The Genome Sequence of Fonticula alba ATCC 38817.</title>
        <authorList>
            <consortium name="The Broad Institute Genomics Platform"/>
            <person name="Russ C."/>
            <person name="Cuomo C."/>
            <person name="Burger G."/>
            <person name="Gray M.W."/>
            <person name="Holland P.W.H."/>
            <person name="King N."/>
            <person name="Lang F.B.F."/>
            <person name="Roger A.J."/>
            <person name="Ruiz-Trillo I."/>
            <person name="Brown M."/>
            <person name="Walker B."/>
            <person name="Young S."/>
            <person name="Zeng Q."/>
            <person name="Gargeya S."/>
            <person name="Fitzgerald M."/>
            <person name="Haas B."/>
            <person name="Abouelleil A."/>
            <person name="Allen A.W."/>
            <person name="Alvarado L."/>
            <person name="Arachchi H.M."/>
            <person name="Berlin A.M."/>
            <person name="Chapman S.B."/>
            <person name="Gainer-Dewar J."/>
            <person name="Goldberg J."/>
            <person name="Griggs A."/>
            <person name="Gujja S."/>
            <person name="Hansen M."/>
            <person name="Howarth C."/>
            <person name="Imamovic A."/>
            <person name="Ireland A."/>
            <person name="Larimer J."/>
            <person name="McCowan C."/>
            <person name="Murphy C."/>
            <person name="Pearson M."/>
            <person name="Poon T.W."/>
            <person name="Priest M."/>
            <person name="Roberts A."/>
            <person name="Saif S."/>
            <person name="Shea T."/>
            <person name="Sisk P."/>
            <person name="Sykes S."/>
            <person name="Wortman J."/>
            <person name="Nusbaum C."/>
            <person name="Birren B."/>
        </authorList>
    </citation>
    <scope>NUCLEOTIDE SEQUENCE [LARGE SCALE GENOMIC DNA]</scope>
    <source>
        <strain evidence="10">ATCC 38817</strain>
    </source>
</reference>
<evidence type="ECO:0000313" key="11">
    <source>
        <dbReference type="Proteomes" id="UP000030693"/>
    </source>
</evidence>
<dbReference type="Gene3D" id="1.25.40.10">
    <property type="entry name" value="Tetratricopeptide repeat domain"/>
    <property type="match status" value="1"/>
</dbReference>
<name>A0A058ZF30_FONAL</name>
<dbReference type="InterPro" id="IPR001179">
    <property type="entry name" value="PPIase_FKBP_dom"/>
</dbReference>
<organism evidence="10">
    <name type="scientific">Fonticula alba</name>
    <name type="common">Slime mold</name>
    <dbReference type="NCBI Taxonomy" id="691883"/>
    <lineage>
        <taxon>Eukaryota</taxon>
        <taxon>Rotosphaerida</taxon>
        <taxon>Fonticulaceae</taxon>
        <taxon>Fonticula</taxon>
    </lineage>
</organism>
<evidence type="ECO:0000256" key="1">
    <source>
        <dbReference type="ARBA" id="ARBA00000971"/>
    </source>
</evidence>
<dbReference type="EMBL" id="KB932201">
    <property type="protein sequence ID" value="KCV72543.1"/>
    <property type="molecule type" value="Genomic_DNA"/>
</dbReference>
<dbReference type="AlphaFoldDB" id="A0A058ZF30"/>
<dbReference type="PANTHER" id="PTHR46512:SF9">
    <property type="entry name" value="PEPTIDYLPROLYL ISOMERASE"/>
    <property type="match status" value="1"/>
</dbReference>
<dbReference type="STRING" id="691883.A0A058ZF30"/>
<dbReference type="InterPro" id="IPR050754">
    <property type="entry name" value="FKBP4/5/8-like"/>
</dbReference>
<keyword evidence="11" id="KW-1185">Reference proteome</keyword>
<evidence type="ECO:0000256" key="7">
    <source>
        <dbReference type="PROSITE-ProRule" id="PRU00277"/>
    </source>
</evidence>
<dbReference type="PROSITE" id="PS50059">
    <property type="entry name" value="FKBP_PPIASE"/>
    <property type="match status" value="1"/>
</dbReference>
<feature type="domain" description="PPIase FKBP-type" evidence="9">
    <location>
        <begin position="55"/>
        <end position="143"/>
    </location>
</feature>
<dbReference type="Pfam" id="PF00254">
    <property type="entry name" value="FKBP_C"/>
    <property type="match status" value="1"/>
</dbReference>